<dbReference type="NCBIfam" id="TIGR02357">
    <property type="entry name" value="ECF_ThiT_YuaJ"/>
    <property type="match status" value="1"/>
</dbReference>
<reference evidence="3" key="2">
    <citation type="submission" date="2021-04" db="EMBL/GenBank/DDBJ databases">
        <authorList>
            <person name="Gilroy R."/>
        </authorList>
    </citation>
    <scope>NUCLEOTIDE SEQUENCE</scope>
    <source>
        <strain evidence="3">26628</strain>
    </source>
</reference>
<dbReference type="Pfam" id="PF09515">
    <property type="entry name" value="Thia_YuaJ"/>
    <property type="match status" value="1"/>
</dbReference>
<reference evidence="3" key="1">
    <citation type="journal article" date="2021" name="PeerJ">
        <title>Extensive microbial diversity within the chicken gut microbiome revealed by metagenomics and culture.</title>
        <authorList>
            <person name="Gilroy R."/>
            <person name="Ravi A."/>
            <person name="Getino M."/>
            <person name="Pursley I."/>
            <person name="Horton D.L."/>
            <person name="Alikhan N.F."/>
            <person name="Baker D."/>
            <person name="Gharbi K."/>
            <person name="Hall N."/>
            <person name="Watson M."/>
            <person name="Adriaenssens E.M."/>
            <person name="Foster-Nyarko E."/>
            <person name="Jarju S."/>
            <person name="Secka A."/>
            <person name="Antonio M."/>
            <person name="Oren A."/>
            <person name="Chaudhuri R.R."/>
            <person name="La Ragione R."/>
            <person name="Hildebrand F."/>
            <person name="Pallen M.J."/>
        </authorList>
    </citation>
    <scope>NUCLEOTIDE SEQUENCE</scope>
    <source>
        <strain evidence="3">26628</strain>
    </source>
</reference>
<dbReference type="GO" id="GO:0005886">
    <property type="term" value="C:plasma membrane"/>
    <property type="evidence" value="ECO:0007669"/>
    <property type="project" value="InterPro"/>
</dbReference>
<dbReference type="AlphaFoldDB" id="A0A9D1VTI0"/>
<accession>A0A9D1VTI0</accession>
<evidence type="ECO:0000313" key="4">
    <source>
        <dbReference type="Proteomes" id="UP000824249"/>
    </source>
</evidence>
<gene>
    <name evidence="3" type="primary">thiT</name>
    <name evidence="3" type="ORF">H9737_03305</name>
</gene>
<feature type="region of interest" description="Disordered" evidence="1">
    <location>
        <begin position="392"/>
        <end position="412"/>
    </location>
</feature>
<keyword evidence="2" id="KW-1133">Transmembrane helix</keyword>
<feature type="transmembrane region" description="Helical" evidence="2">
    <location>
        <begin position="314"/>
        <end position="333"/>
    </location>
</feature>
<dbReference type="Proteomes" id="UP000824249">
    <property type="component" value="Unassembled WGS sequence"/>
</dbReference>
<feature type="transmembrane region" description="Helical" evidence="2">
    <location>
        <begin position="286"/>
        <end position="302"/>
    </location>
</feature>
<feature type="transmembrane region" description="Helical" evidence="2">
    <location>
        <begin position="140"/>
        <end position="162"/>
    </location>
</feature>
<keyword evidence="2" id="KW-0812">Transmembrane</keyword>
<sequence>MSLTNLLSAYVGTQETPEGETLYIYNGVWTSFAKDALSNVFLYLALTALAVLILVGIFVRLKKPAFFGTFVKFAVAFAAGLASVILVTMLALEFFDMQENGYLFDLVLWPTVAAGVVIVLGIAACYVCSLYSPKAFRATLIISVVALIAAVIALFVCLSVYFTSGDAAENNGVSQESIDSLGLYLSSAGLIVVIAILTFLLGRRDKKGFDTRTIAYAAVCIAMSFALSYITLWKMPQGGSITLASLLPLMLYSYMFGVKKGVFAGLIYGFLQAVQDPWLIHAAQFLLDYPVAFAAIGLAGMFRNVKAFENKPQLGFALGGVIASVFRYLSHLFSGVFAFSEYATSDNVWLYSLGYNSFVFVDIAIVIILGVIVFSSKSFMTVVNRYAAPTAGNPAAAGKQDAKTSEPAAENK</sequence>
<name>A0A9D1VTI0_9FIRM</name>
<evidence type="ECO:0000256" key="2">
    <source>
        <dbReference type="SAM" id="Phobius"/>
    </source>
</evidence>
<dbReference type="Gene3D" id="1.10.1760.20">
    <property type="match status" value="1"/>
</dbReference>
<keyword evidence="2" id="KW-0472">Membrane</keyword>
<dbReference type="EMBL" id="DXFD01000052">
    <property type="protein sequence ID" value="HIX46700.1"/>
    <property type="molecule type" value="Genomic_DNA"/>
</dbReference>
<feature type="transmembrane region" description="Helical" evidence="2">
    <location>
        <begin position="107"/>
        <end position="128"/>
    </location>
</feature>
<feature type="transmembrane region" description="Helical" evidence="2">
    <location>
        <begin position="73"/>
        <end position="95"/>
    </location>
</feature>
<organism evidence="3 4">
    <name type="scientific">Candidatus Borkfalkia faecigallinarum</name>
    <dbReference type="NCBI Taxonomy" id="2838509"/>
    <lineage>
        <taxon>Bacteria</taxon>
        <taxon>Bacillati</taxon>
        <taxon>Bacillota</taxon>
        <taxon>Clostridia</taxon>
        <taxon>Christensenellales</taxon>
        <taxon>Christensenellaceae</taxon>
        <taxon>Candidatus Borkfalkia</taxon>
    </lineage>
</organism>
<feature type="transmembrane region" description="Helical" evidence="2">
    <location>
        <begin position="182"/>
        <end position="202"/>
    </location>
</feature>
<dbReference type="InterPro" id="IPR012651">
    <property type="entry name" value="Thia_Transptr_ThiT"/>
</dbReference>
<protein>
    <submittedName>
        <fullName evidence="3">Energy-coupled thiamine transporter ThiT</fullName>
    </submittedName>
</protein>
<comment type="caution">
    <text evidence="3">The sequence shown here is derived from an EMBL/GenBank/DDBJ whole genome shotgun (WGS) entry which is preliminary data.</text>
</comment>
<dbReference type="GO" id="GO:0015234">
    <property type="term" value="F:thiamine transmembrane transporter activity"/>
    <property type="evidence" value="ECO:0007669"/>
    <property type="project" value="InterPro"/>
</dbReference>
<evidence type="ECO:0000256" key="1">
    <source>
        <dbReference type="SAM" id="MobiDB-lite"/>
    </source>
</evidence>
<feature type="transmembrane region" description="Helical" evidence="2">
    <location>
        <begin position="40"/>
        <end position="61"/>
    </location>
</feature>
<proteinExistence type="predicted"/>
<evidence type="ECO:0000313" key="3">
    <source>
        <dbReference type="EMBL" id="HIX46700.1"/>
    </source>
</evidence>
<feature type="compositionally biased region" description="Basic and acidic residues" evidence="1">
    <location>
        <begin position="400"/>
        <end position="412"/>
    </location>
</feature>
<feature type="transmembrane region" description="Helical" evidence="2">
    <location>
        <begin position="353"/>
        <end position="375"/>
    </location>
</feature>
<feature type="transmembrane region" description="Helical" evidence="2">
    <location>
        <begin position="214"/>
        <end position="232"/>
    </location>
</feature>